<name>A0ABT8KBS1_9MICO</name>
<dbReference type="RefSeq" id="WP_301209260.1">
    <property type="nucleotide sequence ID" value="NZ_JAROCF010000001.1"/>
</dbReference>
<accession>A0ABT8KBS1</accession>
<organism evidence="1 2">
    <name type="scientific">Leifsonia williamsii</name>
    <dbReference type="NCBI Taxonomy" id="3035919"/>
    <lineage>
        <taxon>Bacteria</taxon>
        <taxon>Bacillati</taxon>
        <taxon>Actinomycetota</taxon>
        <taxon>Actinomycetes</taxon>
        <taxon>Micrococcales</taxon>
        <taxon>Microbacteriaceae</taxon>
        <taxon>Leifsonia</taxon>
    </lineage>
</organism>
<gene>
    <name evidence="1" type="ORF">P5G50_10555</name>
</gene>
<evidence type="ECO:0000313" key="2">
    <source>
        <dbReference type="Proteomes" id="UP001174208"/>
    </source>
</evidence>
<dbReference type="Proteomes" id="UP001174208">
    <property type="component" value="Unassembled WGS sequence"/>
</dbReference>
<reference evidence="1" key="1">
    <citation type="submission" date="2023-06" db="EMBL/GenBank/DDBJ databases">
        <title>MT1 and MT2 Draft Genomes of Novel Species.</title>
        <authorList>
            <person name="Venkateswaran K."/>
        </authorList>
    </citation>
    <scope>NUCLEOTIDE SEQUENCE</scope>
    <source>
        <strain evidence="1">F6_8S_P_1B</strain>
    </source>
</reference>
<sequence length="103" mass="11543">MITDPDVIAELRDVGWRRADPDREEPYDYRITGIRLAPGNVTLELAQRDGRSGSLYIGLPSSDAPKPWLYLPPEDARDWVAQLLISLDEEAFTAGFDGVIRLS</sequence>
<keyword evidence="2" id="KW-1185">Reference proteome</keyword>
<comment type="caution">
    <text evidence="1">The sequence shown here is derived from an EMBL/GenBank/DDBJ whole genome shotgun (WGS) entry which is preliminary data.</text>
</comment>
<protein>
    <submittedName>
        <fullName evidence="1">Uncharacterized protein</fullName>
    </submittedName>
</protein>
<proteinExistence type="predicted"/>
<dbReference type="EMBL" id="JAROCF010000001">
    <property type="protein sequence ID" value="MDN4614891.1"/>
    <property type="molecule type" value="Genomic_DNA"/>
</dbReference>
<evidence type="ECO:0000313" key="1">
    <source>
        <dbReference type="EMBL" id="MDN4614891.1"/>
    </source>
</evidence>